<feature type="transmembrane region" description="Helical" evidence="5">
    <location>
        <begin position="187"/>
        <end position="208"/>
    </location>
</feature>
<evidence type="ECO:0000256" key="1">
    <source>
        <dbReference type="ARBA" id="ARBA00004141"/>
    </source>
</evidence>
<keyword evidence="5" id="KW-1003">Cell membrane</keyword>
<dbReference type="Proteomes" id="UP000194265">
    <property type="component" value="Chromosome"/>
</dbReference>
<keyword evidence="4 5" id="KW-0472">Membrane</keyword>
<comment type="subcellular location">
    <subcellularLocation>
        <location evidence="5">Cell membrane</location>
        <topology evidence="5">Multi-pass membrane protein</topology>
    </subcellularLocation>
    <subcellularLocation>
        <location evidence="1">Membrane</location>
        <topology evidence="1">Multi-pass membrane protein</topology>
    </subcellularLocation>
</comment>
<dbReference type="Pfam" id="PF01925">
    <property type="entry name" value="TauE"/>
    <property type="match status" value="1"/>
</dbReference>
<proteinExistence type="inferred from homology"/>
<feature type="transmembrane region" description="Helical" evidence="5">
    <location>
        <begin position="246"/>
        <end position="263"/>
    </location>
</feature>
<feature type="transmembrane region" description="Helical" evidence="5">
    <location>
        <begin position="214"/>
        <end position="234"/>
    </location>
</feature>
<evidence type="ECO:0000256" key="3">
    <source>
        <dbReference type="ARBA" id="ARBA00022989"/>
    </source>
</evidence>
<feature type="transmembrane region" description="Helical" evidence="5">
    <location>
        <begin position="91"/>
        <end position="110"/>
    </location>
</feature>
<comment type="similarity">
    <text evidence="5">Belongs to the 4-toluene sulfonate uptake permease (TSUP) (TC 2.A.102) family.</text>
</comment>
<dbReference type="GO" id="GO:0005886">
    <property type="term" value="C:plasma membrane"/>
    <property type="evidence" value="ECO:0007669"/>
    <property type="project" value="UniProtKB-SubCell"/>
</dbReference>
<feature type="transmembrane region" description="Helical" evidence="5">
    <location>
        <begin position="15"/>
        <end position="48"/>
    </location>
</feature>
<sequence length="264" mass="28042">MVGEFGLIMFDNMPMMAIITAFIIFVLIGMGIGFVSGFFGIGGGTILVPILLNLGFDIKSAIGISVLQMFMGALFGSYVNYKNKKLVLNDGIIVGIGGLVGASFSGLIVANTPSIVLKLAVLFMLLVAIIKFFKADVQNTNPKEISKPIMFGVGVFVGAIAISVGLGGALFLTPIFVGFLKMDIKKAVSIGLFFVVFSSFAGLISLANADLVDYKTGLMIGIGSIIGVYFGVKVGHRANKQIQKKLALGLYIIMFILMIKNIVF</sequence>
<evidence type="ECO:0000256" key="2">
    <source>
        <dbReference type="ARBA" id="ARBA00022692"/>
    </source>
</evidence>
<feature type="transmembrane region" description="Helical" evidence="5">
    <location>
        <begin position="60"/>
        <end position="79"/>
    </location>
</feature>
<gene>
    <name evidence="6" type="ORF">CVIC8964_1390</name>
</gene>
<name>A0A1X9T2X6_9BACT</name>
<evidence type="ECO:0000313" key="6">
    <source>
        <dbReference type="EMBL" id="ARR02776.1"/>
    </source>
</evidence>
<dbReference type="EMBL" id="CP018791">
    <property type="protein sequence ID" value="ARR02776.1"/>
    <property type="molecule type" value="Genomic_DNA"/>
</dbReference>
<keyword evidence="2 5" id="KW-0812">Transmembrane</keyword>
<keyword evidence="3 5" id="KW-1133">Transmembrane helix</keyword>
<dbReference type="RefSeq" id="WP_236861163.1">
    <property type="nucleotide sequence ID" value="NZ_CP018791.1"/>
</dbReference>
<feature type="transmembrane region" description="Helical" evidence="5">
    <location>
        <begin position="153"/>
        <end position="180"/>
    </location>
</feature>
<organism evidence="6 7">
    <name type="scientific">Campylobacter vicugnae</name>
    <dbReference type="NCBI Taxonomy" id="1660076"/>
    <lineage>
        <taxon>Bacteria</taxon>
        <taxon>Pseudomonadati</taxon>
        <taxon>Campylobacterota</taxon>
        <taxon>Epsilonproteobacteria</taxon>
        <taxon>Campylobacterales</taxon>
        <taxon>Campylobacteraceae</taxon>
        <taxon>Campylobacter</taxon>
    </lineage>
</organism>
<evidence type="ECO:0000256" key="4">
    <source>
        <dbReference type="ARBA" id="ARBA00023136"/>
    </source>
</evidence>
<feature type="transmembrane region" description="Helical" evidence="5">
    <location>
        <begin position="115"/>
        <end position="133"/>
    </location>
</feature>
<dbReference type="PANTHER" id="PTHR43701">
    <property type="entry name" value="MEMBRANE TRANSPORTER PROTEIN MJ0441-RELATED"/>
    <property type="match status" value="1"/>
</dbReference>
<evidence type="ECO:0000313" key="7">
    <source>
        <dbReference type="Proteomes" id="UP000194265"/>
    </source>
</evidence>
<protein>
    <recommendedName>
        <fullName evidence="5">Probable membrane transporter protein</fullName>
    </recommendedName>
</protein>
<dbReference type="AlphaFoldDB" id="A0A1X9T2X6"/>
<dbReference type="InterPro" id="IPR051598">
    <property type="entry name" value="TSUP/Inactive_protease-like"/>
</dbReference>
<evidence type="ECO:0000256" key="5">
    <source>
        <dbReference type="RuleBase" id="RU363041"/>
    </source>
</evidence>
<accession>A0A1X9T2X6</accession>
<dbReference type="PANTHER" id="PTHR43701:SF2">
    <property type="entry name" value="MEMBRANE TRANSPORTER PROTEIN YJNA-RELATED"/>
    <property type="match status" value="1"/>
</dbReference>
<dbReference type="InterPro" id="IPR002781">
    <property type="entry name" value="TM_pro_TauE-like"/>
</dbReference>
<dbReference type="STRING" id="1660074.CVIC8964_1390"/>
<reference evidence="6 7" key="1">
    <citation type="journal article" date="2017" name="Genome Biol. Evol.">
        <title>Comparative Genomic Analysis Identifies a Campylobacter Clade Deficient in Selenium Metabolism.</title>
        <authorList>
            <person name="Miller W.G."/>
            <person name="Yee E."/>
            <person name="Lopes B.S."/>
            <person name="Chapman M.H."/>
            <person name="Huynh S."/>
            <person name="Bono J.L."/>
            <person name="Parker C.T."/>
            <person name="Strachan N.J.C."/>
            <person name="Forbes K.J."/>
        </authorList>
    </citation>
    <scope>NUCLEOTIDE SEQUENCE [LARGE SCALE GENOMIC DNA]</scope>
    <source>
        <strain evidence="6 7">RM8964</strain>
    </source>
</reference>